<accession>A0AAV4E1J4</accession>
<feature type="compositionally biased region" description="Basic residues" evidence="4">
    <location>
        <begin position="161"/>
        <end position="181"/>
    </location>
</feature>
<dbReference type="PROSITE" id="PS50089">
    <property type="entry name" value="ZF_RING_2"/>
    <property type="match status" value="1"/>
</dbReference>
<dbReference type="SMART" id="SM00184">
    <property type="entry name" value="RING"/>
    <property type="match status" value="1"/>
</dbReference>
<keyword evidence="1 3" id="KW-0863">Zinc-finger</keyword>
<feature type="region of interest" description="Disordered" evidence="4">
    <location>
        <begin position="160"/>
        <end position="214"/>
    </location>
</feature>
<dbReference type="AlphaFoldDB" id="A0AAV4E1J4"/>
<reference evidence="6 7" key="1">
    <citation type="journal article" date="2021" name="Elife">
        <title>Chloroplast acquisition without the gene transfer in kleptoplastic sea slugs, Plakobranchus ocellatus.</title>
        <authorList>
            <person name="Maeda T."/>
            <person name="Takahashi S."/>
            <person name="Yoshida T."/>
            <person name="Shimamura S."/>
            <person name="Takaki Y."/>
            <person name="Nagai Y."/>
            <person name="Toyoda A."/>
            <person name="Suzuki Y."/>
            <person name="Arimoto A."/>
            <person name="Ishii H."/>
            <person name="Satoh N."/>
            <person name="Nishiyama T."/>
            <person name="Hasebe M."/>
            <person name="Maruyama T."/>
            <person name="Minagawa J."/>
            <person name="Obokata J."/>
            <person name="Shigenobu S."/>
        </authorList>
    </citation>
    <scope>NUCLEOTIDE SEQUENCE [LARGE SCALE GENOMIC DNA]</scope>
</reference>
<gene>
    <name evidence="6" type="ORF">PoB_007666400</name>
</gene>
<dbReference type="PANTHER" id="PTHR46171:SF3">
    <property type="entry name" value="GH10160P"/>
    <property type="match status" value="1"/>
</dbReference>
<sequence>MDNQRDYRQGISPDHLEENPGFHSSHPISPARGSLPRGHRFHHLNHRRAGPGPQYQTWSRNHSHNVHASPRYMLQRSTQNCQIRFHSAGSVPVSTAASAPMYQRTFPNAGQPSAQRQHQRSHRRTFQQPRNNRNQSRAIGHQLSELRLEDENGAAVMQPGFRHHHHHSNGHRHHRRGRNHHQAMASHACPARTLSQPQNPQVPEAQAVPTGSSGQLEAIAQSQPLLSDHPAETQSQPDNRQGQEIRLEEENDATALQPGFRRHRNNRQHHHRSGHNHHQTAASYALAVHTQSQPQNPQEPEAQAALTESSGQREATAQSQPLPPEPRNLLPAQTQSQPDNRQGQENSPDGNQSQQSNTTSQDQEDRLQMTQMVLRRLFLELRQRTRNFPSSPHENLLQLPSALREDRVDTYIEMLMTALRDVLERPQEAMNHQEMFYLFERVEYSAAEHFTTIMLQINAAAIQNNAVEAQHCAEMARHMAEEAQHYAVVAQNFAAVTQHVAAAAPHNDVVTQHIGAATHHISAAIQHRYAIRQHLAVATHSNAAETQSNIAATHLSDIAIEFTSDEDVGDILDDIGEIPDYHSSPDNGLSVDTIQEIPTRQFSRGAERSGSDQTSCVFCMCDFEDKQLLRILPCFHEFHAECVDEWLKTHRTCPLCRHDVETGSGQG</sequence>
<evidence type="ECO:0000259" key="5">
    <source>
        <dbReference type="PROSITE" id="PS50089"/>
    </source>
</evidence>
<dbReference type="Gene3D" id="3.30.40.10">
    <property type="entry name" value="Zinc/RING finger domain, C3HC4 (zinc finger)"/>
    <property type="match status" value="1"/>
</dbReference>
<dbReference type="CDD" id="cd16472">
    <property type="entry name" value="RING-H2_RNF38-like"/>
    <property type="match status" value="1"/>
</dbReference>
<evidence type="ECO:0000256" key="1">
    <source>
        <dbReference type="ARBA" id="ARBA00022771"/>
    </source>
</evidence>
<proteinExistence type="predicted"/>
<feature type="compositionally biased region" description="Polar residues" evidence="4">
    <location>
        <begin position="306"/>
        <end position="320"/>
    </location>
</feature>
<feature type="region of interest" description="Disordered" evidence="4">
    <location>
        <begin position="106"/>
        <end position="137"/>
    </location>
</feature>
<dbReference type="InterPro" id="IPR013083">
    <property type="entry name" value="Znf_RING/FYVE/PHD"/>
</dbReference>
<feature type="compositionally biased region" description="Basic residues" evidence="4">
    <location>
        <begin position="37"/>
        <end position="49"/>
    </location>
</feature>
<dbReference type="Proteomes" id="UP000735302">
    <property type="component" value="Unassembled WGS sequence"/>
</dbReference>
<dbReference type="SUPFAM" id="SSF57850">
    <property type="entry name" value="RING/U-box"/>
    <property type="match status" value="1"/>
</dbReference>
<protein>
    <submittedName>
        <fullName evidence="6">E3 ubiquitin-protein ligase rnf38</fullName>
    </submittedName>
</protein>
<feature type="region of interest" description="Disordered" evidence="4">
    <location>
        <begin position="1"/>
        <end position="63"/>
    </location>
</feature>
<feature type="domain" description="RING-type" evidence="5">
    <location>
        <begin position="616"/>
        <end position="657"/>
    </location>
</feature>
<keyword evidence="7" id="KW-1185">Reference proteome</keyword>
<dbReference type="FunFam" id="3.30.40.10:FF:000388">
    <property type="entry name" value="Putative RING zinc finger domain superfamily protein"/>
    <property type="match status" value="1"/>
</dbReference>
<evidence type="ECO:0000313" key="7">
    <source>
        <dbReference type="Proteomes" id="UP000735302"/>
    </source>
</evidence>
<feature type="region of interest" description="Disordered" evidence="4">
    <location>
        <begin position="287"/>
        <end position="365"/>
    </location>
</feature>
<evidence type="ECO:0000256" key="4">
    <source>
        <dbReference type="SAM" id="MobiDB-lite"/>
    </source>
</evidence>
<dbReference type="InterPro" id="IPR001841">
    <property type="entry name" value="Znf_RING"/>
</dbReference>
<dbReference type="GO" id="GO:0016567">
    <property type="term" value="P:protein ubiquitination"/>
    <property type="evidence" value="ECO:0007669"/>
    <property type="project" value="TreeGrafter"/>
</dbReference>
<feature type="compositionally biased region" description="Basic and acidic residues" evidence="4">
    <location>
        <begin position="1"/>
        <end position="20"/>
    </location>
</feature>
<keyword evidence="1 3" id="KW-0479">Metal-binding</keyword>
<feature type="compositionally biased region" description="Low complexity" evidence="4">
    <location>
        <begin position="351"/>
        <end position="361"/>
    </location>
</feature>
<dbReference type="PANTHER" id="PTHR46171">
    <property type="entry name" value="GH10160P"/>
    <property type="match status" value="1"/>
</dbReference>
<name>A0AAV4E1J4_9GAST</name>
<comment type="caution">
    <text evidence="6">The sequence shown here is derived from an EMBL/GenBank/DDBJ whole genome shotgun (WGS) entry which is preliminary data.</text>
</comment>
<organism evidence="6 7">
    <name type="scientific">Plakobranchus ocellatus</name>
    <dbReference type="NCBI Taxonomy" id="259542"/>
    <lineage>
        <taxon>Eukaryota</taxon>
        <taxon>Metazoa</taxon>
        <taxon>Spiralia</taxon>
        <taxon>Lophotrochozoa</taxon>
        <taxon>Mollusca</taxon>
        <taxon>Gastropoda</taxon>
        <taxon>Heterobranchia</taxon>
        <taxon>Euthyneura</taxon>
        <taxon>Panpulmonata</taxon>
        <taxon>Sacoglossa</taxon>
        <taxon>Placobranchoidea</taxon>
        <taxon>Plakobranchidae</taxon>
        <taxon>Plakobranchus</taxon>
    </lineage>
</organism>
<dbReference type="GO" id="GO:0008270">
    <property type="term" value="F:zinc ion binding"/>
    <property type="evidence" value="ECO:0007669"/>
    <property type="project" value="UniProtKB-KW"/>
</dbReference>
<feature type="compositionally biased region" description="Polar residues" evidence="4">
    <location>
        <begin position="331"/>
        <end position="350"/>
    </location>
</feature>
<feature type="compositionally biased region" description="Low complexity" evidence="4">
    <location>
        <begin position="291"/>
        <end position="305"/>
    </location>
</feature>
<evidence type="ECO:0000256" key="2">
    <source>
        <dbReference type="ARBA" id="ARBA00022833"/>
    </source>
</evidence>
<dbReference type="EMBL" id="BLXT01008584">
    <property type="protein sequence ID" value="GFO50159.1"/>
    <property type="molecule type" value="Genomic_DNA"/>
</dbReference>
<dbReference type="GO" id="GO:0061630">
    <property type="term" value="F:ubiquitin protein ligase activity"/>
    <property type="evidence" value="ECO:0007669"/>
    <property type="project" value="TreeGrafter"/>
</dbReference>
<dbReference type="Pfam" id="PF13639">
    <property type="entry name" value="zf-RING_2"/>
    <property type="match status" value="1"/>
</dbReference>
<evidence type="ECO:0000256" key="3">
    <source>
        <dbReference type="PROSITE-ProRule" id="PRU00175"/>
    </source>
</evidence>
<evidence type="ECO:0000313" key="6">
    <source>
        <dbReference type="EMBL" id="GFO50159.1"/>
    </source>
</evidence>
<keyword evidence="2" id="KW-0862">Zinc</keyword>